<evidence type="ECO:0000313" key="2">
    <source>
        <dbReference type="EMBL" id="MBD1601545.1"/>
    </source>
</evidence>
<dbReference type="Gene3D" id="2.60.40.2040">
    <property type="entry name" value="CFA/I fimbrial subunit E, pilin domain"/>
    <property type="match status" value="1"/>
</dbReference>
<sequence>MKTYLLPLLVLLAAAQAAVAADSTINKRVTVTASVPAGTFIVSDEGSWMNQPQVIGLDDSGALTPVVNRLYLKSSIGPISATLDSAPTMTSGADNIPLTMAIGGTTLSTTTKQIVAASDATNGSWLEASIGATQGTYNAGNYRGYVYVTFETTAP</sequence>
<evidence type="ECO:0000256" key="1">
    <source>
        <dbReference type="SAM" id="SignalP"/>
    </source>
</evidence>
<feature type="signal peptide" evidence="1">
    <location>
        <begin position="1"/>
        <end position="20"/>
    </location>
</feature>
<reference evidence="2 3" key="1">
    <citation type="journal article" date="2020" name="Insects">
        <title>Bacteria Belonging to Pseudomonas typographi sp. nov. from the Bark Beetle Ips typographus Have Genomic Potential to Aid in the Host Ecology.</title>
        <authorList>
            <person name="Peral-Aranega E."/>
            <person name="Saati-Santamaria Z."/>
            <person name="Kolarik M."/>
            <person name="Rivas R."/>
            <person name="Garcia-Fraile P."/>
        </authorList>
    </citation>
    <scope>NUCLEOTIDE SEQUENCE [LARGE SCALE GENOMIC DNA]</scope>
    <source>
        <strain evidence="2 3">CA3A</strain>
    </source>
</reference>
<organism evidence="2 3">
    <name type="scientific">Pseudomonas typographi</name>
    <dbReference type="NCBI Taxonomy" id="2715964"/>
    <lineage>
        <taxon>Bacteria</taxon>
        <taxon>Pseudomonadati</taxon>
        <taxon>Pseudomonadota</taxon>
        <taxon>Gammaproteobacteria</taxon>
        <taxon>Pseudomonadales</taxon>
        <taxon>Pseudomonadaceae</taxon>
        <taxon>Pseudomonas</taxon>
    </lineage>
</organism>
<dbReference type="Proteomes" id="UP000805841">
    <property type="component" value="Unassembled WGS sequence"/>
</dbReference>
<protein>
    <submittedName>
        <fullName evidence="2">Adhesin</fullName>
    </submittedName>
</protein>
<comment type="caution">
    <text evidence="2">The sequence shown here is derived from an EMBL/GenBank/DDBJ whole genome shotgun (WGS) entry which is preliminary data.</text>
</comment>
<feature type="chain" id="PRO_5046029439" evidence="1">
    <location>
        <begin position="21"/>
        <end position="155"/>
    </location>
</feature>
<proteinExistence type="predicted"/>
<evidence type="ECO:0000313" key="3">
    <source>
        <dbReference type="Proteomes" id="UP000805841"/>
    </source>
</evidence>
<gene>
    <name evidence="2" type="ORF">HAQ05_22975</name>
</gene>
<accession>A0ABR7Z7V9</accession>
<keyword evidence="3" id="KW-1185">Reference proteome</keyword>
<dbReference type="Pfam" id="PF04449">
    <property type="entry name" value="Fimbrial_CS1"/>
    <property type="match status" value="1"/>
</dbReference>
<dbReference type="InterPro" id="IPR007540">
    <property type="entry name" value="Fimbrial_CS1-type"/>
</dbReference>
<dbReference type="RefSeq" id="WP_190424979.1">
    <property type="nucleotide sequence ID" value="NZ_JAAOCA010000037.1"/>
</dbReference>
<dbReference type="EMBL" id="JAAOCA010000037">
    <property type="protein sequence ID" value="MBD1601545.1"/>
    <property type="molecule type" value="Genomic_DNA"/>
</dbReference>
<name>A0ABR7Z7V9_9PSED</name>
<keyword evidence="1" id="KW-0732">Signal</keyword>